<dbReference type="RefSeq" id="WP_091685949.1">
    <property type="nucleotide sequence ID" value="NZ_FOSN01000021.1"/>
</dbReference>
<dbReference type="AlphaFoldDB" id="A0A1I4CFZ0"/>
<dbReference type="OrthoDB" id="8455293at2"/>
<sequence length="69" mass="7605">MSDIECNLSYGIDAFVKIAGIGRTTVFQEIAEGRLKARKIGRRTIILKDDAIAWLTSLPASRPRNSEAV</sequence>
<name>A0A1I4CFZ0_9HYPH</name>
<reference evidence="1 2" key="1">
    <citation type="submission" date="2016-10" db="EMBL/GenBank/DDBJ databases">
        <authorList>
            <person name="de Groot N.N."/>
        </authorList>
    </citation>
    <scope>NUCLEOTIDE SEQUENCE [LARGE SCALE GENOMIC DNA]</scope>
    <source>
        <strain evidence="1 2">NE2</strain>
    </source>
</reference>
<dbReference type="Proteomes" id="UP000198755">
    <property type="component" value="Unassembled WGS sequence"/>
</dbReference>
<evidence type="ECO:0000313" key="2">
    <source>
        <dbReference type="Proteomes" id="UP000198755"/>
    </source>
</evidence>
<dbReference type="STRING" id="1612308.SAMN05444581_12123"/>
<evidence type="ECO:0000313" key="1">
    <source>
        <dbReference type="EMBL" id="SFK79199.1"/>
    </source>
</evidence>
<accession>A0A1I4CFZ0</accession>
<gene>
    <name evidence="1" type="ORF">SAMN05444581_12123</name>
</gene>
<organism evidence="1 2">
    <name type="scientific">Methylocapsa palsarum</name>
    <dbReference type="NCBI Taxonomy" id="1612308"/>
    <lineage>
        <taxon>Bacteria</taxon>
        <taxon>Pseudomonadati</taxon>
        <taxon>Pseudomonadota</taxon>
        <taxon>Alphaproteobacteria</taxon>
        <taxon>Hyphomicrobiales</taxon>
        <taxon>Beijerinckiaceae</taxon>
        <taxon>Methylocapsa</taxon>
    </lineage>
</organism>
<protein>
    <recommendedName>
        <fullName evidence="3">DNA binding domain-containing protein, excisionase family</fullName>
    </recommendedName>
</protein>
<keyword evidence="2" id="KW-1185">Reference proteome</keyword>
<proteinExistence type="predicted"/>
<dbReference type="EMBL" id="FOSN01000021">
    <property type="protein sequence ID" value="SFK79199.1"/>
    <property type="molecule type" value="Genomic_DNA"/>
</dbReference>
<evidence type="ECO:0008006" key="3">
    <source>
        <dbReference type="Google" id="ProtNLM"/>
    </source>
</evidence>